<feature type="domain" description="PepSY" evidence="2">
    <location>
        <begin position="54"/>
        <end position="105"/>
    </location>
</feature>
<keyword evidence="4" id="KW-1185">Reference proteome</keyword>
<dbReference type="Pfam" id="PF03413">
    <property type="entry name" value="PepSY"/>
    <property type="match status" value="1"/>
</dbReference>
<evidence type="ECO:0000313" key="3">
    <source>
        <dbReference type="EMBL" id="QSX34635.1"/>
    </source>
</evidence>
<dbReference type="RefSeq" id="WP_207355835.1">
    <property type="nucleotide sequence ID" value="NZ_CP071503.1"/>
</dbReference>
<gene>
    <name evidence="3" type="ORF">JYB87_05195</name>
</gene>
<keyword evidence="1" id="KW-0732">Signal</keyword>
<evidence type="ECO:0000256" key="1">
    <source>
        <dbReference type="SAM" id="SignalP"/>
    </source>
</evidence>
<organism evidence="3 4">
    <name type="scientific">Shewanella avicenniae</name>
    <dbReference type="NCBI Taxonomy" id="2814294"/>
    <lineage>
        <taxon>Bacteria</taxon>
        <taxon>Pseudomonadati</taxon>
        <taxon>Pseudomonadota</taxon>
        <taxon>Gammaproteobacteria</taxon>
        <taxon>Alteromonadales</taxon>
        <taxon>Shewanellaceae</taxon>
        <taxon>Shewanella</taxon>
    </lineage>
</organism>
<dbReference type="Proteomes" id="UP000662770">
    <property type="component" value="Chromosome"/>
</dbReference>
<evidence type="ECO:0000259" key="2">
    <source>
        <dbReference type="Pfam" id="PF03413"/>
    </source>
</evidence>
<dbReference type="InterPro" id="IPR025711">
    <property type="entry name" value="PepSY"/>
</dbReference>
<protein>
    <submittedName>
        <fullName evidence="3">PepSY domain-containing protein</fullName>
    </submittedName>
</protein>
<dbReference type="EMBL" id="CP071503">
    <property type="protein sequence ID" value="QSX34635.1"/>
    <property type="molecule type" value="Genomic_DNA"/>
</dbReference>
<dbReference type="Gene3D" id="3.10.450.40">
    <property type="match status" value="1"/>
</dbReference>
<feature type="signal peptide" evidence="1">
    <location>
        <begin position="1"/>
        <end position="31"/>
    </location>
</feature>
<proteinExistence type="predicted"/>
<reference evidence="3 4" key="1">
    <citation type="submission" date="2021-03" db="EMBL/GenBank/DDBJ databases">
        <title>Novel species identification of genus Shewanella.</title>
        <authorList>
            <person name="Liu G."/>
            <person name="Zhang Q."/>
        </authorList>
    </citation>
    <scope>NUCLEOTIDE SEQUENCE [LARGE SCALE GENOMIC DNA]</scope>
    <source>
        <strain evidence="3 4">FJAT-51800</strain>
    </source>
</reference>
<sequence length="106" mass="11620">MTQHLFKKPIRFSYLIAALLLCLLQPNLSYAKNDHGKKGEAQHQAQPLRITDSNQAAQLAKSRYGGKVLKVSKQKIGGDPAFKVKLVTNDGRIIYVSVNAVTGSVN</sequence>
<feature type="chain" id="PRO_5045894760" evidence="1">
    <location>
        <begin position="32"/>
        <end position="106"/>
    </location>
</feature>
<evidence type="ECO:0000313" key="4">
    <source>
        <dbReference type="Proteomes" id="UP000662770"/>
    </source>
</evidence>
<accession>A0ABX7QUP0</accession>
<name>A0ABX7QUP0_9GAMM</name>